<evidence type="ECO:0000256" key="6">
    <source>
        <dbReference type="ARBA" id="ARBA00023277"/>
    </source>
</evidence>
<gene>
    <name evidence="12" type="ORF">AJ79_07331</name>
</gene>
<keyword evidence="11" id="KW-0732">Signal</keyword>
<reference evidence="12 13" key="1">
    <citation type="submission" date="2017-10" db="EMBL/GenBank/DDBJ databases">
        <title>Comparative genomics in systemic dimorphic fungi from Ajellomycetaceae.</title>
        <authorList>
            <person name="Munoz J.F."/>
            <person name="Mcewen J.G."/>
            <person name="Clay O.K."/>
            <person name="Cuomo C.A."/>
        </authorList>
    </citation>
    <scope>NUCLEOTIDE SEQUENCE [LARGE SCALE GENOMIC DNA]</scope>
    <source>
        <strain evidence="12 13">UAMH5409</strain>
    </source>
</reference>
<protein>
    <recommendedName>
        <fullName evidence="10">Glucanase</fullName>
        <ecNumber evidence="10">3.2.1.-</ecNumber>
    </recommendedName>
</protein>
<dbReference type="EMBL" id="PDNB01000146">
    <property type="protein sequence ID" value="PGH03602.1"/>
    <property type="molecule type" value="Genomic_DNA"/>
</dbReference>
<comment type="function">
    <text evidence="9">Has endoglucanase activity on substrates containing beta-1,4 glycosidic bonds, like in carboxymethylcellulose (CMC), hydroxyethylcellulose (HEC) and beta-glucan. Involved in the degradation of complex natural cellulosic substrates.</text>
</comment>
<name>A0A2B7X4D5_9EURO</name>
<keyword evidence="7 10" id="KW-0326">Glycosidase</keyword>
<dbReference type="InterPro" id="IPR013320">
    <property type="entry name" value="ConA-like_dom_sf"/>
</dbReference>
<keyword evidence="4 10" id="KW-0136">Cellulose degradation</keyword>
<evidence type="ECO:0000256" key="2">
    <source>
        <dbReference type="ARBA" id="ARBA00006044"/>
    </source>
</evidence>
<dbReference type="PANTHER" id="PTHR33753:SF1">
    <property type="entry name" value="ENDO-BETA-1,4-GLUCANASE CELB"/>
    <property type="match status" value="1"/>
</dbReference>
<dbReference type="Pfam" id="PF00840">
    <property type="entry name" value="Glyco_hydro_7"/>
    <property type="match status" value="1"/>
</dbReference>
<evidence type="ECO:0000256" key="9">
    <source>
        <dbReference type="ARBA" id="ARBA00025192"/>
    </source>
</evidence>
<dbReference type="PANTHER" id="PTHR33753">
    <property type="entry name" value="1,4-BETA-D-GLUCAN CELLOBIOHYDROLASE B"/>
    <property type="match status" value="1"/>
</dbReference>
<proteinExistence type="inferred from homology"/>
<dbReference type="Gene3D" id="2.70.100.10">
    <property type="entry name" value="Glycoside hydrolase, family 7, domain"/>
    <property type="match status" value="1"/>
</dbReference>
<keyword evidence="5" id="KW-0325">Glycoprotein</keyword>
<evidence type="ECO:0000256" key="4">
    <source>
        <dbReference type="ARBA" id="ARBA00023001"/>
    </source>
</evidence>
<dbReference type="PRINTS" id="PR00734">
    <property type="entry name" value="GLHYDRLASE7"/>
</dbReference>
<evidence type="ECO:0000256" key="8">
    <source>
        <dbReference type="ARBA" id="ARBA00023326"/>
    </source>
</evidence>
<comment type="caution">
    <text evidence="12">The sequence shown here is derived from an EMBL/GenBank/DDBJ whole genome shotgun (WGS) entry which is preliminary data.</text>
</comment>
<feature type="chain" id="PRO_5012902833" description="Glucanase" evidence="11">
    <location>
        <begin position="19"/>
        <end position="420"/>
    </location>
</feature>
<dbReference type="CDD" id="cd07999">
    <property type="entry name" value="GH7_CBH_EG"/>
    <property type="match status" value="1"/>
</dbReference>
<evidence type="ECO:0000256" key="11">
    <source>
        <dbReference type="SAM" id="SignalP"/>
    </source>
</evidence>
<evidence type="ECO:0000256" key="1">
    <source>
        <dbReference type="ARBA" id="ARBA00000966"/>
    </source>
</evidence>
<dbReference type="GO" id="GO:0008810">
    <property type="term" value="F:cellulase activity"/>
    <property type="evidence" value="ECO:0007669"/>
    <property type="project" value="UniProtKB-EC"/>
</dbReference>
<dbReference type="AlphaFoldDB" id="A0A2B7X4D5"/>
<dbReference type="SUPFAM" id="SSF49899">
    <property type="entry name" value="Concanavalin A-like lectins/glucanases"/>
    <property type="match status" value="1"/>
</dbReference>
<evidence type="ECO:0000256" key="10">
    <source>
        <dbReference type="RuleBase" id="RU361164"/>
    </source>
</evidence>
<sequence length="420" mass="45573">MQRTIPLLSSLLLGLVAAQTPVDSKKEVHPKITTWKCTKADGCVEHTMAIALDSASHPVYQKDNPEYNCGVWGGPANSTVCPDVETCAQNCVIEGISDYSVAGVSTEGSDLHLRMLNDKGDVLTPRVYLLAENEEEYEMLQLTGKEFTFDVDVSKLPCGMNGALYLSEMPKDGAKSELAPGGAAYGMGYCDAQCYATPFINGLGNINGAGACCNEMDIWEANARATHLAPHPCSVEGIYLCEGAECEFDGVCDKNGCGLNPYKTGNHDFYGLGLTVDTSRPFTVVTQFPEENGLLKSMHRLYIQDGKIIENAVSKLPDVPEINYLNDEFCAANGGTERYMDLGATEGMGQAMTRGMVLAMSIWWDEGNFMQWMDGGEAGPCNETEGDPKNIVKVEPQPALTFGNMKWGDIDSTYELKDTC</sequence>
<feature type="signal peptide" evidence="11">
    <location>
        <begin position="1"/>
        <end position="18"/>
    </location>
</feature>
<dbReference type="InterPro" id="IPR037019">
    <property type="entry name" value="Glyco_hydro_7_sf"/>
</dbReference>
<dbReference type="Proteomes" id="UP000223968">
    <property type="component" value="Unassembled WGS sequence"/>
</dbReference>
<comment type="catalytic activity">
    <reaction evidence="1">
        <text>Endohydrolysis of (1-&gt;4)-beta-D-glucosidic linkages in cellulose, lichenin and cereal beta-D-glucans.</text>
        <dbReference type="EC" id="3.2.1.4"/>
    </reaction>
</comment>
<keyword evidence="8 10" id="KW-0624">Polysaccharide degradation</keyword>
<evidence type="ECO:0000256" key="5">
    <source>
        <dbReference type="ARBA" id="ARBA00023180"/>
    </source>
</evidence>
<organism evidence="12 13">
    <name type="scientific">Helicocarpus griseus UAMH5409</name>
    <dbReference type="NCBI Taxonomy" id="1447875"/>
    <lineage>
        <taxon>Eukaryota</taxon>
        <taxon>Fungi</taxon>
        <taxon>Dikarya</taxon>
        <taxon>Ascomycota</taxon>
        <taxon>Pezizomycotina</taxon>
        <taxon>Eurotiomycetes</taxon>
        <taxon>Eurotiomycetidae</taxon>
        <taxon>Onygenales</taxon>
        <taxon>Ajellomycetaceae</taxon>
        <taxon>Helicocarpus</taxon>
    </lineage>
</organism>
<keyword evidence="13" id="KW-1185">Reference proteome</keyword>
<evidence type="ECO:0000313" key="12">
    <source>
        <dbReference type="EMBL" id="PGH03602.1"/>
    </source>
</evidence>
<keyword evidence="6" id="KW-0119">Carbohydrate metabolism</keyword>
<dbReference type="STRING" id="1447875.A0A2B7X4D5"/>
<comment type="similarity">
    <text evidence="2 10">Belongs to the glycosyl hydrolase 7 (cellulase C) family.</text>
</comment>
<evidence type="ECO:0000256" key="3">
    <source>
        <dbReference type="ARBA" id="ARBA00022801"/>
    </source>
</evidence>
<evidence type="ECO:0000313" key="13">
    <source>
        <dbReference type="Proteomes" id="UP000223968"/>
    </source>
</evidence>
<dbReference type="EC" id="3.2.1.-" evidence="10"/>
<evidence type="ECO:0000256" key="7">
    <source>
        <dbReference type="ARBA" id="ARBA00023295"/>
    </source>
</evidence>
<keyword evidence="3 10" id="KW-0378">Hydrolase</keyword>
<dbReference type="InterPro" id="IPR001722">
    <property type="entry name" value="Glyco_hydro_7"/>
</dbReference>
<dbReference type="GO" id="GO:0030245">
    <property type="term" value="P:cellulose catabolic process"/>
    <property type="evidence" value="ECO:0007669"/>
    <property type="project" value="UniProtKB-KW"/>
</dbReference>
<accession>A0A2B7X4D5</accession>
<dbReference type="OrthoDB" id="412382at2759"/>